<evidence type="ECO:0000313" key="2">
    <source>
        <dbReference type="Proteomes" id="UP000010164"/>
    </source>
</evidence>
<accession>L0WDY7</accession>
<proteinExistence type="predicted"/>
<dbReference type="AlphaFoldDB" id="L0WDY7"/>
<keyword evidence="2" id="KW-1185">Reference proteome</keyword>
<name>L0WDY7_9GAMM</name>
<evidence type="ECO:0000313" key="1">
    <source>
        <dbReference type="EMBL" id="EKF74919.1"/>
    </source>
</evidence>
<dbReference type="STRING" id="1177179.A11A3_05681"/>
<comment type="caution">
    <text evidence="1">The sequence shown here is derived from an EMBL/GenBank/DDBJ whole genome shotgun (WGS) entry which is preliminary data.</text>
</comment>
<protein>
    <submittedName>
        <fullName evidence="1">Uncharacterized protein</fullName>
    </submittedName>
</protein>
<reference evidence="1 2" key="1">
    <citation type="journal article" date="2012" name="J. Bacteriol.">
        <title>Genome Sequence of the Alkane-Degrading Bacterium Alcanivorax hongdengensis Type Strain A-11-3.</title>
        <authorList>
            <person name="Lai Q."/>
            <person name="Shao Z."/>
        </authorList>
    </citation>
    <scope>NUCLEOTIDE SEQUENCE [LARGE SCALE GENOMIC DNA]</scope>
    <source>
        <strain evidence="1 2">A-11-3</strain>
    </source>
</reference>
<dbReference type="Proteomes" id="UP000010164">
    <property type="component" value="Unassembled WGS sequence"/>
</dbReference>
<sequence>MRGSLMPGTANGLAGRDDSPIAWRWTHPFGAPHRARRAVARQCLARSNRRVLIMTALTAK</sequence>
<gene>
    <name evidence="1" type="ORF">A11A3_05681</name>
</gene>
<organism evidence="1 2">
    <name type="scientific">Alcanivorax hongdengensis A-11-3</name>
    <dbReference type="NCBI Taxonomy" id="1177179"/>
    <lineage>
        <taxon>Bacteria</taxon>
        <taxon>Pseudomonadati</taxon>
        <taxon>Pseudomonadota</taxon>
        <taxon>Gammaproteobacteria</taxon>
        <taxon>Oceanospirillales</taxon>
        <taxon>Alcanivoracaceae</taxon>
        <taxon>Alcanivorax</taxon>
    </lineage>
</organism>
<dbReference type="EMBL" id="AMRJ01000006">
    <property type="protein sequence ID" value="EKF74919.1"/>
    <property type="molecule type" value="Genomic_DNA"/>
</dbReference>